<dbReference type="CDD" id="cd11377">
    <property type="entry name" value="Pro-peptidase_S53"/>
    <property type="match status" value="1"/>
</dbReference>
<dbReference type="GO" id="GO:0008240">
    <property type="term" value="F:tripeptidyl-peptidase activity"/>
    <property type="evidence" value="ECO:0007669"/>
    <property type="project" value="TreeGrafter"/>
</dbReference>
<dbReference type="SMART" id="SM00944">
    <property type="entry name" value="Pro-kuma_activ"/>
    <property type="match status" value="1"/>
</dbReference>
<feature type="active site" description="Charge relay system" evidence="8">
    <location>
        <position position="491"/>
    </location>
</feature>
<dbReference type="PANTHER" id="PTHR14218">
    <property type="entry name" value="PROTEASE S8 TRIPEPTIDYL PEPTIDASE I CLN2"/>
    <property type="match status" value="1"/>
</dbReference>
<dbReference type="SUPFAM" id="SSF54897">
    <property type="entry name" value="Protease propeptides/inhibitors"/>
    <property type="match status" value="1"/>
</dbReference>
<feature type="binding site" evidence="8">
    <location>
        <position position="536"/>
    </location>
    <ligand>
        <name>Ca(2+)</name>
        <dbReference type="ChEBI" id="CHEBI:29108"/>
    </ligand>
</feature>
<dbReference type="EMBL" id="JARIHO010000047">
    <property type="protein sequence ID" value="KAJ7323358.1"/>
    <property type="molecule type" value="Genomic_DNA"/>
</dbReference>
<dbReference type="Proteomes" id="UP001218218">
    <property type="component" value="Unassembled WGS sequence"/>
</dbReference>
<comment type="caution">
    <text evidence="12">The sequence shown here is derived from an EMBL/GenBank/DDBJ whole genome shotgun (WGS) entry which is preliminary data.</text>
</comment>
<evidence type="ECO:0000256" key="10">
    <source>
        <dbReference type="SAM" id="SignalP"/>
    </source>
</evidence>
<evidence type="ECO:0000256" key="5">
    <source>
        <dbReference type="ARBA" id="ARBA00022825"/>
    </source>
</evidence>
<evidence type="ECO:0000256" key="3">
    <source>
        <dbReference type="ARBA" id="ARBA00022723"/>
    </source>
</evidence>
<evidence type="ECO:0000256" key="2">
    <source>
        <dbReference type="ARBA" id="ARBA00022670"/>
    </source>
</evidence>
<proteinExistence type="predicted"/>
<evidence type="ECO:0000256" key="6">
    <source>
        <dbReference type="ARBA" id="ARBA00022837"/>
    </source>
</evidence>
<keyword evidence="4 8" id="KW-0378">Hydrolase</keyword>
<feature type="active site" description="Charge relay system" evidence="8">
    <location>
        <position position="290"/>
    </location>
</feature>
<feature type="active site" description="Charge relay system" evidence="8">
    <location>
        <position position="286"/>
    </location>
</feature>
<evidence type="ECO:0000256" key="1">
    <source>
        <dbReference type="ARBA" id="ARBA00004239"/>
    </source>
</evidence>
<dbReference type="PROSITE" id="PS51695">
    <property type="entry name" value="SEDOLISIN"/>
    <property type="match status" value="1"/>
</dbReference>
<comment type="subcellular location">
    <subcellularLocation>
        <location evidence="1">Secreted</location>
        <location evidence="1">Extracellular space</location>
    </subcellularLocation>
</comment>
<evidence type="ECO:0000256" key="9">
    <source>
        <dbReference type="SAM" id="MobiDB-lite"/>
    </source>
</evidence>
<evidence type="ECO:0000256" key="8">
    <source>
        <dbReference type="PROSITE-ProRule" id="PRU01032"/>
    </source>
</evidence>
<feature type="binding site" evidence="8">
    <location>
        <position position="535"/>
    </location>
    <ligand>
        <name>Ca(2+)</name>
        <dbReference type="ChEBI" id="CHEBI:29108"/>
    </ligand>
</feature>
<sequence length="565" mass="59535">MAFPKFQLLSSLWIAGVASAGSMVLHERRAAPPAGFTSRGAAPASEMLTLRVGLASNNINGLQDHLVSVSTPGSTDFRQWLSADDVKAYVQPSPVTIDAFSSFASVNGLQPNVVSPSGDWVSISLSVSQANALFAANFEHFTHPDMTAPLTRTLSLSLPEELVGHVEVLHPTTAFDTPTPRLSASRAAGSRRSRRAIPPDSCLGPEDMITPACLQTLYGIPLTPATQTSNTLLVTGYTENWPQTAALELFLQTFRPDMPSNTTWALESLDGGVDTQGQFFFSNVLEANLDVQYTIGLATGVPITFLSVGNNTTETGFITSLLDTTIFLASAADPPSAMTTSYGDNEINFDLIIFCAGDVRTCHFSKSLQAKNAISSSIQGSVRGGHDVPIQCTNDTFIPVFPASCPFVTSVGATANFTPEVSEPFSSGGFSNVFPMPAYQSASVAAYLATLPSDFPGIFNASGRGFPDVAFQGSPYAVMIQDVVTPLEGTSCSSPGFASVIALINDRLAAAGKPNLGFLNPWLYGTAASGEALTDITVGHNSGDECADPMYSGFDATVGWDPLSE</sequence>
<feature type="region of interest" description="Disordered" evidence="9">
    <location>
        <begin position="174"/>
        <end position="201"/>
    </location>
</feature>
<accession>A0AAD7EGM3</accession>
<dbReference type="Gene3D" id="3.40.50.200">
    <property type="entry name" value="Peptidase S8/S53 domain"/>
    <property type="match status" value="1"/>
</dbReference>
<gene>
    <name evidence="12" type="ORF">DFH08DRAFT_1029746</name>
</gene>
<dbReference type="GO" id="GO:0005576">
    <property type="term" value="C:extracellular region"/>
    <property type="evidence" value="ECO:0007669"/>
    <property type="project" value="UniProtKB-SubCell"/>
</dbReference>
<dbReference type="InterPro" id="IPR036852">
    <property type="entry name" value="Peptidase_S8/S53_dom_sf"/>
</dbReference>
<organism evidence="12 13">
    <name type="scientific">Mycena albidolilacea</name>
    <dbReference type="NCBI Taxonomy" id="1033008"/>
    <lineage>
        <taxon>Eukaryota</taxon>
        <taxon>Fungi</taxon>
        <taxon>Dikarya</taxon>
        <taxon>Basidiomycota</taxon>
        <taxon>Agaricomycotina</taxon>
        <taxon>Agaricomycetes</taxon>
        <taxon>Agaricomycetidae</taxon>
        <taxon>Agaricales</taxon>
        <taxon>Marasmiineae</taxon>
        <taxon>Mycenaceae</taxon>
        <taxon>Mycena</taxon>
    </lineage>
</organism>
<dbReference type="GO" id="GO:0004252">
    <property type="term" value="F:serine-type endopeptidase activity"/>
    <property type="evidence" value="ECO:0007669"/>
    <property type="project" value="UniProtKB-UniRule"/>
</dbReference>
<feature type="chain" id="PRO_5042082273" evidence="10">
    <location>
        <begin position="21"/>
        <end position="565"/>
    </location>
</feature>
<name>A0AAD7EGM3_9AGAR</name>
<keyword evidence="6 8" id="KW-0106">Calcium</keyword>
<keyword evidence="13" id="KW-1185">Reference proteome</keyword>
<reference evidence="12" key="1">
    <citation type="submission" date="2023-03" db="EMBL/GenBank/DDBJ databases">
        <title>Massive genome expansion in bonnet fungi (Mycena s.s.) driven by repeated elements and novel gene families across ecological guilds.</title>
        <authorList>
            <consortium name="Lawrence Berkeley National Laboratory"/>
            <person name="Harder C.B."/>
            <person name="Miyauchi S."/>
            <person name="Viragh M."/>
            <person name="Kuo A."/>
            <person name="Thoen E."/>
            <person name="Andreopoulos B."/>
            <person name="Lu D."/>
            <person name="Skrede I."/>
            <person name="Drula E."/>
            <person name="Henrissat B."/>
            <person name="Morin E."/>
            <person name="Kohler A."/>
            <person name="Barry K."/>
            <person name="LaButti K."/>
            <person name="Morin E."/>
            <person name="Salamov A."/>
            <person name="Lipzen A."/>
            <person name="Mereny Z."/>
            <person name="Hegedus B."/>
            <person name="Baldrian P."/>
            <person name="Stursova M."/>
            <person name="Weitz H."/>
            <person name="Taylor A."/>
            <person name="Grigoriev I.V."/>
            <person name="Nagy L.G."/>
            <person name="Martin F."/>
            <person name="Kauserud H."/>
        </authorList>
    </citation>
    <scope>NUCLEOTIDE SEQUENCE</scope>
    <source>
        <strain evidence="12">CBHHK002</strain>
    </source>
</reference>
<protein>
    <submittedName>
        <fullName evidence="12">Family S53 protease-like protein</fullName>
    </submittedName>
</protein>
<keyword evidence="2 8" id="KW-0645">Protease</keyword>
<comment type="cofactor">
    <cofactor evidence="8">
        <name>Ca(2+)</name>
        <dbReference type="ChEBI" id="CHEBI:29108"/>
    </cofactor>
    <text evidence="8">Binds 1 Ca(2+) ion per subunit.</text>
</comment>
<keyword evidence="10" id="KW-0732">Signal</keyword>
<dbReference type="Pfam" id="PF09286">
    <property type="entry name" value="Pro-kuma_activ"/>
    <property type="match status" value="1"/>
</dbReference>
<keyword evidence="7" id="KW-0865">Zymogen</keyword>
<evidence type="ECO:0000256" key="4">
    <source>
        <dbReference type="ARBA" id="ARBA00022801"/>
    </source>
</evidence>
<keyword evidence="5 8" id="KW-0720">Serine protease</keyword>
<dbReference type="GO" id="GO:0046872">
    <property type="term" value="F:metal ion binding"/>
    <property type="evidence" value="ECO:0007669"/>
    <property type="project" value="UniProtKB-UniRule"/>
</dbReference>
<dbReference type="PANTHER" id="PTHR14218:SF10">
    <property type="entry name" value="PEPTIDASE S53 DOMAIN-CONTAINING PROTEIN"/>
    <property type="match status" value="1"/>
</dbReference>
<dbReference type="InterPro" id="IPR030400">
    <property type="entry name" value="Sedolisin_dom"/>
</dbReference>
<dbReference type="GO" id="GO:0006508">
    <property type="term" value="P:proteolysis"/>
    <property type="evidence" value="ECO:0007669"/>
    <property type="project" value="UniProtKB-KW"/>
</dbReference>
<evidence type="ECO:0000313" key="12">
    <source>
        <dbReference type="EMBL" id="KAJ7323358.1"/>
    </source>
</evidence>
<evidence type="ECO:0000313" key="13">
    <source>
        <dbReference type="Proteomes" id="UP001218218"/>
    </source>
</evidence>
<dbReference type="InterPro" id="IPR015366">
    <property type="entry name" value="S53_propep"/>
</dbReference>
<feature type="binding site" evidence="8">
    <location>
        <position position="559"/>
    </location>
    <ligand>
        <name>Ca(2+)</name>
        <dbReference type="ChEBI" id="CHEBI:29108"/>
    </ligand>
</feature>
<keyword evidence="3 8" id="KW-0479">Metal-binding</keyword>
<feature type="signal peptide" evidence="10">
    <location>
        <begin position="1"/>
        <end position="20"/>
    </location>
</feature>
<dbReference type="AlphaFoldDB" id="A0AAD7EGM3"/>
<dbReference type="SUPFAM" id="SSF52743">
    <property type="entry name" value="Subtilisin-like"/>
    <property type="match status" value="1"/>
</dbReference>
<feature type="binding site" evidence="8">
    <location>
        <position position="561"/>
    </location>
    <ligand>
        <name>Ca(2+)</name>
        <dbReference type="ChEBI" id="CHEBI:29108"/>
    </ligand>
</feature>
<evidence type="ECO:0000256" key="7">
    <source>
        <dbReference type="ARBA" id="ARBA00023145"/>
    </source>
</evidence>
<dbReference type="CDD" id="cd04056">
    <property type="entry name" value="Peptidases_S53"/>
    <property type="match status" value="1"/>
</dbReference>
<evidence type="ECO:0000259" key="11">
    <source>
        <dbReference type="PROSITE" id="PS51695"/>
    </source>
</evidence>
<dbReference type="InterPro" id="IPR050819">
    <property type="entry name" value="Tripeptidyl-peptidase_I"/>
</dbReference>
<feature type="domain" description="Peptidase S53" evidence="11">
    <location>
        <begin position="208"/>
        <end position="565"/>
    </location>
</feature>